<organism evidence="3 4">
    <name type="scientific">Paraconexibacter algicola</name>
    <dbReference type="NCBI Taxonomy" id="2133960"/>
    <lineage>
        <taxon>Bacteria</taxon>
        <taxon>Bacillati</taxon>
        <taxon>Actinomycetota</taxon>
        <taxon>Thermoleophilia</taxon>
        <taxon>Solirubrobacterales</taxon>
        <taxon>Paraconexibacteraceae</taxon>
        <taxon>Paraconexibacter</taxon>
    </lineage>
</organism>
<dbReference type="OrthoDB" id="5181100at2"/>
<sequence length="208" mass="23071">MPQLLRALVAALAVSLLFTAGAAAFRLGPVELRPVPGNPAHALADREPDPQEYDPARRCLRTPRPGVQRLLRWLDRHAAGVSWGTYRCERWGPASASLHAEGRAIDWHLDSRDPAQRAAGKRLIRLLLAPDTAGTPQALARRMGVQELIWDCSYWSAGRPDFGPYAPCYGRDGRTRKRRVDATVGHLDHVHIGMTKAGAMARTSFWDR</sequence>
<feature type="chain" id="PRO_5015525718" description="ARB-07466-like C-terminal domain-containing protein" evidence="1">
    <location>
        <begin position="23"/>
        <end position="208"/>
    </location>
</feature>
<dbReference type="InterPro" id="IPR058593">
    <property type="entry name" value="ARB_07466-like_C"/>
</dbReference>
<name>A0A2T4UJD1_9ACTN</name>
<evidence type="ECO:0000313" key="3">
    <source>
        <dbReference type="EMBL" id="PTL59307.1"/>
    </source>
</evidence>
<keyword evidence="4" id="KW-1185">Reference proteome</keyword>
<dbReference type="AlphaFoldDB" id="A0A2T4UJD1"/>
<protein>
    <recommendedName>
        <fullName evidence="2">ARB-07466-like C-terminal domain-containing protein</fullName>
    </recommendedName>
</protein>
<evidence type="ECO:0000313" key="4">
    <source>
        <dbReference type="Proteomes" id="UP000240739"/>
    </source>
</evidence>
<dbReference type="Proteomes" id="UP000240739">
    <property type="component" value="Unassembled WGS sequence"/>
</dbReference>
<feature type="signal peptide" evidence="1">
    <location>
        <begin position="1"/>
        <end position="22"/>
    </location>
</feature>
<proteinExistence type="predicted"/>
<keyword evidence="1" id="KW-0732">Signal</keyword>
<accession>A0A2T4UJD1</accession>
<feature type="domain" description="ARB-07466-like C-terminal" evidence="2">
    <location>
        <begin position="80"/>
        <end position="162"/>
    </location>
</feature>
<comment type="caution">
    <text evidence="3">The sequence shown here is derived from an EMBL/GenBank/DDBJ whole genome shotgun (WGS) entry which is preliminary data.</text>
</comment>
<dbReference type="Pfam" id="PF26571">
    <property type="entry name" value="VldE"/>
    <property type="match status" value="1"/>
</dbReference>
<evidence type="ECO:0000256" key="1">
    <source>
        <dbReference type="SAM" id="SignalP"/>
    </source>
</evidence>
<reference evidence="3 4" key="1">
    <citation type="submission" date="2018-03" db="EMBL/GenBank/DDBJ databases">
        <title>Aquarubrobacter algicola gen. nov., sp. nov., a novel actinobacterium isolated from shallow eutrophic lake during the end of cyanobacterial harmful algal blooms.</title>
        <authorList>
            <person name="Chun S.J."/>
        </authorList>
    </citation>
    <scope>NUCLEOTIDE SEQUENCE [LARGE SCALE GENOMIC DNA]</scope>
    <source>
        <strain evidence="3 4">Seoho-28</strain>
    </source>
</reference>
<dbReference type="EMBL" id="PYYB01000001">
    <property type="protein sequence ID" value="PTL59307.1"/>
    <property type="molecule type" value="Genomic_DNA"/>
</dbReference>
<dbReference type="RefSeq" id="WP_107567813.1">
    <property type="nucleotide sequence ID" value="NZ_PYYB01000001.1"/>
</dbReference>
<evidence type="ECO:0000259" key="2">
    <source>
        <dbReference type="Pfam" id="PF26571"/>
    </source>
</evidence>
<gene>
    <name evidence="3" type="ORF">C7Y72_06405</name>
</gene>